<protein>
    <submittedName>
        <fullName evidence="1">Uncharacterized protein</fullName>
    </submittedName>
</protein>
<dbReference type="Proteomes" id="UP000194309">
    <property type="component" value="Chromosome"/>
</dbReference>
<proteinExistence type="predicted"/>
<sequence>MNPAKKLIAPKLRGSDKSAQMLLKALIDGKKITNHEISKYATNSVKDILGDLKRDYGLNLLDEWVRDPKTDIRYKKYYINKSGIAYARLLLSYFTTKNRAILAKLKIRVKAKEPKNV</sequence>
<dbReference type="EMBL" id="CP018788">
    <property type="protein sequence ID" value="ARQ99668.1"/>
    <property type="molecule type" value="Genomic_DNA"/>
</dbReference>
<dbReference type="KEGG" id="cdev:CIGN_1424"/>
<keyword evidence="2" id="KW-1185">Reference proteome</keyword>
<accession>A0A381DB19</accession>
<dbReference type="STRING" id="1660064.CIGN_1424"/>
<dbReference type="OrthoDB" id="9902300at2"/>
<dbReference type="AlphaFoldDB" id="A0A1X9SU69"/>
<evidence type="ECO:0000313" key="2">
    <source>
        <dbReference type="Proteomes" id="UP000194309"/>
    </source>
</evidence>
<reference evidence="1 2" key="1">
    <citation type="journal article" date="2017" name="Genome Biol. Evol.">
        <title>Comparative Genomic Analysis Identifies a Campylobacter Clade Deficient in Selenium Metabolism.</title>
        <authorList>
            <person name="Miller W.G."/>
            <person name="Yee E."/>
            <person name="Lopes B.S."/>
            <person name="Chapman M.H."/>
            <person name="Huynh S."/>
            <person name="Bono J.L."/>
            <person name="Parker C.T."/>
            <person name="Strachan N.J.C."/>
            <person name="Forbes K.J."/>
        </authorList>
    </citation>
    <scope>NUCLEOTIDE SEQUENCE [LARGE SCALE GENOMIC DNA]</scope>
    <source>
        <strain evidence="1 2">NCTC 13003</strain>
    </source>
</reference>
<gene>
    <name evidence="1" type="ORF">CIGN_1424</name>
</gene>
<name>A0A1X9SU69_9BACT</name>
<accession>A0A1X9SU69</accession>
<organism evidence="1 2">
    <name type="scientific">Campylobacter devanensis</name>
    <dbReference type="NCBI Taxonomy" id="3161138"/>
    <lineage>
        <taxon>Bacteria</taxon>
        <taxon>Pseudomonadati</taxon>
        <taxon>Campylobacterota</taxon>
        <taxon>Epsilonproteobacteria</taxon>
        <taxon>Campylobacterales</taxon>
        <taxon>Campylobacteraceae</taxon>
        <taxon>Campylobacter</taxon>
    </lineage>
</organism>
<evidence type="ECO:0000313" key="1">
    <source>
        <dbReference type="EMBL" id="ARQ99668.1"/>
    </source>
</evidence>